<keyword evidence="2" id="KW-1185">Reference proteome</keyword>
<dbReference type="Proteomes" id="UP000244893">
    <property type="component" value="Unassembled WGS sequence"/>
</dbReference>
<reference evidence="1 2" key="1">
    <citation type="submission" date="2018-05" db="EMBL/GenBank/DDBJ databases">
        <title>Amnibacterium sp. M8JJ-5, whole genome shotgun sequence.</title>
        <authorList>
            <person name="Tuo L."/>
        </authorList>
    </citation>
    <scope>NUCLEOTIDE SEQUENCE [LARGE SCALE GENOMIC DNA]</scope>
    <source>
        <strain evidence="1 2">M8JJ-5</strain>
    </source>
</reference>
<dbReference type="Gene3D" id="2.30.110.10">
    <property type="entry name" value="Electron Transport, Fmn-binding Protein, Chain A"/>
    <property type="match status" value="1"/>
</dbReference>
<evidence type="ECO:0008006" key="3">
    <source>
        <dbReference type="Google" id="ProtNLM"/>
    </source>
</evidence>
<dbReference type="InterPro" id="IPR016888">
    <property type="entry name" value="UCP028498"/>
</dbReference>
<protein>
    <recommendedName>
        <fullName evidence="3">DUF2255 domain-containing protein</fullName>
    </recommendedName>
</protein>
<accession>A0A2V1HV20</accession>
<sequence>MPDPIAYFESTDTVHIATALKSGAEVVTPIWSVVVDGVPYIRNGFGASSKWHRRAQRAGGAAVFVDGSDRYPVRLVEETDASVLDAVDRAYEAKYASYGSSLQSVLTPSVRASTIRLIVE</sequence>
<gene>
    <name evidence="1" type="ORF">DDQ50_08845</name>
</gene>
<evidence type="ECO:0000313" key="1">
    <source>
        <dbReference type="EMBL" id="PVZ94859.1"/>
    </source>
</evidence>
<comment type="caution">
    <text evidence="1">The sequence shown here is derived from an EMBL/GenBank/DDBJ whole genome shotgun (WGS) entry which is preliminary data.</text>
</comment>
<dbReference type="AlphaFoldDB" id="A0A2V1HV20"/>
<organism evidence="1 2">
    <name type="scientific">Amnibacterium flavum</name>
    <dbReference type="NCBI Taxonomy" id="2173173"/>
    <lineage>
        <taxon>Bacteria</taxon>
        <taxon>Bacillati</taxon>
        <taxon>Actinomycetota</taxon>
        <taxon>Actinomycetes</taxon>
        <taxon>Micrococcales</taxon>
        <taxon>Microbacteriaceae</taxon>
        <taxon>Amnibacterium</taxon>
    </lineage>
</organism>
<dbReference type="Pfam" id="PF10012">
    <property type="entry name" value="DUF2255"/>
    <property type="match status" value="1"/>
</dbReference>
<dbReference type="OrthoDB" id="162563at2"/>
<dbReference type="RefSeq" id="WP_116757370.1">
    <property type="nucleotide sequence ID" value="NZ_JBHUEX010000001.1"/>
</dbReference>
<dbReference type="InterPro" id="IPR012349">
    <property type="entry name" value="Split_barrel_FMN-bd"/>
</dbReference>
<proteinExistence type="predicted"/>
<evidence type="ECO:0000313" key="2">
    <source>
        <dbReference type="Proteomes" id="UP000244893"/>
    </source>
</evidence>
<dbReference type="SUPFAM" id="SSF50475">
    <property type="entry name" value="FMN-binding split barrel"/>
    <property type="match status" value="1"/>
</dbReference>
<dbReference type="EMBL" id="QEOP01000002">
    <property type="protein sequence ID" value="PVZ94859.1"/>
    <property type="molecule type" value="Genomic_DNA"/>
</dbReference>
<name>A0A2V1HV20_9MICO</name>